<dbReference type="PANTHER" id="PTHR43179:SF12">
    <property type="entry name" value="GALACTOFURANOSYLTRANSFERASE GLFT2"/>
    <property type="match status" value="1"/>
</dbReference>
<name>A0A9X1RSD2_9BURK</name>
<reference evidence="7" key="1">
    <citation type="submission" date="2022-01" db="EMBL/GenBank/DDBJ databases">
        <title>Genome sequence and assembly of Parabukholderia sp. RG36.</title>
        <authorList>
            <person name="Chhetri G."/>
        </authorList>
    </citation>
    <scope>NUCLEOTIDE SEQUENCE</scope>
    <source>
        <strain evidence="7">RG36</strain>
    </source>
</reference>
<evidence type="ECO:0000313" key="7">
    <source>
        <dbReference type="EMBL" id="MCG5075117.1"/>
    </source>
</evidence>
<dbReference type="InterPro" id="IPR029044">
    <property type="entry name" value="Nucleotide-diphossugar_trans"/>
</dbReference>
<protein>
    <submittedName>
        <fullName evidence="7">Glycosyltransferase family 2 protein</fullName>
    </submittedName>
</protein>
<dbReference type="Gene3D" id="3.90.550.10">
    <property type="entry name" value="Spore Coat Polysaccharide Biosynthesis Protein SpsA, Chain A"/>
    <property type="match status" value="1"/>
</dbReference>
<dbReference type="SUPFAM" id="SSF53448">
    <property type="entry name" value="Nucleotide-diphospho-sugar transferases"/>
    <property type="match status" value="1"/>
</dbReference>
<gene>
    <name evidence="7" type="ORF">L5014_17395</name>
</gene>
<dbReference type="Pfam" id="PF00535">
    <property type="entry name" value="Glycos_transf_2"/>
    <property type="match status" value="1"/>
</dbReference>
<feature type="domain" description="Glycosyltransferase 2-like" evidence="6">
    <location>
        <begin position="176"/>
        <end position="305"/>
    </location>
</feature>
<accession>A0A9X1RSD2</accession>
<keyword evidence="3" id="KW-0808">Transferase</keyword>
<dbReference type="PANTHER" id="PTHR43179">
    <property type="entry name" value="RHAMNOSYLTRANSFERASE WBBL"/>
    <property type="match status" value="1"/>
</dbReference>
<keyword evidence="2" id="KW-0328">Glycosyltransferase</keyword>
<evidence type="ECO:0000256" key="2">
    <source>
        <dbReference type="ARBA" id="ARBA00022676"/>
    </source>
</evidence>
<evidence type="ECO:0000259" key="6">
    <source>
        <dbReference type="Pfam" id="PF13632"/>
    </source>
</evidence>
<proteinExistence type="inferred from homology"/>
<evidence type="ECO:0000256" key="3">
    <source>
        <dbReference type="ARBA" id="ARBA00022679"/>
    </source>
</evidence>
<feature type="transmembrane region" description="Helical" evidence="4">
    <location>
        <begin position="295"/>
        <end position="313"/>
    </location>
</feature>
<organism evidence="7 8">
    <name type="scientific">Paraburkholderia tagetis</name>
    <dbReference type="NCBI Taxonomy" id="2913261"/>
    <lineage>
        <taxon>Bacteria</taxon>
        <taxon>Pseudomonadati</taxon>
        <taxon>Pseudomonadota</taxon>
        <taxon>Betaproteobacteria</taxon>
        <taxon>Burkholderiales</taxon>
        <taxon>Burkholderiaceae</taxon>
        <taxon>Paraburkholderia</taxon>
    </lineage>
</organism>
<comment type="caution">
    <text evidence="7">The sequence shown here is derived from an EMBL/GenBank/DDBJ whole genome shotgun (WGS) entry which is preliminary data.</text>
</comment>
<dbReference type="AlphaFoldDB" id="A0A9X1RSD2"/>
<keyword evidence="4" id="KW-0812">Transmembrane</keyword>
<feature type="transmembrane region" description="Helical" evidence="4">
    <location>
        <begin position="272"/>
        <end position="289"/>
    </location>
</feature>
<keyword evidence="4" id="KW-0472">Membrane</keyword>
<evidence type="ECO:0000256" key="4">
    <source>
        <dbReference type="SAM" id="Phobius"/>
    </source>
</evidence>
<evidence type="ECO:0000256" key="1">
    <source>
        <dbReference type="ARBA" id="ARBA00006739"/>
    </source>
</evidence>
<comment type="similarity">
    <text evidence="1">Belongs to the glycosyltransferase 2 family.</text>
</comment>
<dbReference type="CDD" id="cd00761">
    <property type="entry name" value="Glyco_tranf_GTA_type"/>
    <property type="match status" value="1"/>
</dbReference>
<dbReference type="Proteomes" id="UP001139308">
    <property type="component" value="Unassembled WGS sequence"/>
</dbReference>
<evidence type="ECO:0000313" key="8">
    <source>
        <dbReference type="Proteomes" id="UP001139308"/>
    </source>
</evidence>
<keyword evidence="4" id="KW-1133">Transmembrane helix</keyword>
<evidence type="ECO:0000259" key="5">
    <source>
        <dbReference type="Pfam" id="PF00535"/>
    </source>
</evidence>
<dbReference type="EMBL" id="JAKLJA010000013">
    <property type="protein sequence ID" value="MCG5075117.1"/>
    <property type="molecule type" value="Genomic_DNA"/>
</dbReference>
<feature type="domain" description="Glycosyltransferase 2-like" evidence="5">
    <location>
        <begin position="35"/>
        <end position="168"/>
    </location>
</feature>
<feature type="transmembrane region" description="Helical" evidence="4">
    <location>
        <begin position="325"/>
        <end position="344"/>
    </location>
</feature>
<sequence length="355" mass="39078">MKPADVELRESRPIGAGEPAFDGYPGALLAHVQITVVVPTRQRPKLLERCLGALCAQDLEPTDYEIVVCDDGPDDATRASVERTAALHARRGLAIRYAAVRETQGPAAARNAGWRVARAPCLAFTDDDTVPQPGWLRAGLAALSRTHAQAVAGRIVVPLDASPSDYERDASGLAHAEFATANAFVRRDALAAVGGFDERFTSAWREDSDLHFALIRAGAQIARADDAVVVHPVRPARWGVSLVQQRKSRFEALLFRKHPALYRERIGARPPLLYYAVLACVLALLVSLATGARSAALASLAAWLALTGVFCARRLRTTRRDPKHVLEMIWTSFWIPFFSIYWRLHGAVRYRAWFL</sequence>
<dbReference type="GO" id="GO:0016757">
    <property type="term" value="F:glycosyltransferase activity"/>
    <property type="evidence" value="ECO:0007669"/>
    <property type="project" value="UniProtKB-KW"/>
</dbReference>
<keyword evidence="8" id="KW-1185">Reference proteome</keyword>
<dbReference type="Pfam" id="PF13632">
    <property type="entry name" value="Glyco_trans_2_3"/>
    <property type="match status" value="1"/>
</dbReference>
<dbReference type="InterPro" id="IPR001173">
    <property type="entry name" value="Glyco_trans_2-like"/>
</dbReference>
<dbReference type="RefSeq" id="WP_238464973.1">
    <property type="nucleotide sequence ID" value="NZ_JAKLJA010000013.1"/>
</dbReference>